<dbReference type="eggNOG" id="ENOG502T2K8">
    <property type="taxonomic scope" value="Eukaryota"/>
</dbReference>
<evidence type="ECO:0000313" key="3">
    <source>
        <dbReference type="Proteomes" id="UP000005238"/>
    </source>
</evidence>
<dbReference type="VEuPathDB" id="FungiDB:KRP22_2586"/>
<reference evidence="3" key="1">
    <citation type="journal article" date="2006" name="Science">
        <title>Phytophthora genome sequences uncover evolutionary origins and mechanisms of pathogenesis.</title>
        <authorList>
            <person name="Tyler B.M."/>
            <person name="Tripathy S."/>
            <person name="Zhang X."/>
            <person name="Dehal P."/>
            <person name="Jiang R.H."/>
            <person name="Aerts A."/>
            <person name="Arredondo F.D."/>
            <person name="Baxter L."/>
            <person name="Bensasson D."/>
            <person name="Beynon J.L."/>
            <person name="Chapman J."/>
            <person name="Damasceno C.M."/>
            <person name="Dorrance A.E."/>
            <person name="Dou D."/>
            <person name="Dickerman A.W."/>
            <person name="Dubchak I.L."/>
            <person name="Garbelotto M."/>
            <person name="Gijzen M."/>
            <person name="Gordon S.G."/>
            <person name="Govers F."/>
            <person name="Grunwald N.J."/>
            <person name="Huang W."/>
            <person name="Ivors K.L."/>
            <person name="Jones R.W."/>
            <person name="Kamoun S."/>
            <person name="Krampis K."/>
            <person name="Lamour K.H."/>
            <person name="Lee M.K."/>
            <person name="McDonald W.H."/>
            <person name="Medina M."/>
            <person name="Meijer H.J."/>
            <person name="Nordberg E.K."/>
            <person name="Maclean D.J."/>
            <person name="Ospina-Giraldo M.D."/>
            <person name="Morris P.F."/>
            <person name="Phuntumart V."/>
            <person name="Putnam N.H."/>
            <person name="Rash S."/>
            <person name="Rose J.K."/>
            <person name="Sakihama Y."/>
            <person name="Salamov A.A."/>
            <person name="Savidor A."/>
            <person name="Scheuring C.F."/>
            <person name="Smith B.M."/>
            <person name="Sobral B.W."/>
            <person name="Terry A."/>
            <person name="Torto-Alalibo T.A."/>
            <person name="Win J."/>
            <person name="Xu Z."/>
            <person name="Zhang H."/>
            <person name="Grigoriev I.V."/>
            <person name="Rokhsar D.S."/>
            <person name="Boore J.L."/>
        </authorList>
    </citation>
    <scope>NUCLEOTIDE SEQUENCE [LARGE SCALE GENOMIC DNA]</scope>
    <source>
        <strain evidence="3">Pr102</strain>
    </source>
</reference>
<feature type="region of interest" description="Disordered" evidence="1">
    <location>
        <begin position="121"/>
        <end position="154"/>
    </location>
</feature>
<dbReference type="HOGENOM" id="CLU_840642_0_0_1"/>
<protein>
    <recommendedName>
        <fullName evidence="4">Chromo domain-containing protein</fullName>
    </recommendedName>
</protein>
<evidence type="ECO:0000256" key="1">
    <source>
        <dbReference type="SAM" id="MobiDB-lite"/>
    </source>
</evidence>
<evidence type="ECO:0000313" key="2">
    <source>
        <dbReference type="EnsemblProtists" id="Phyra81892"/>
    </source>
</evidence>
<feature type="compositionally biased region" description="Basic and acidic residues" evidence="1">
    <location>
        <begin position="121"/>
        <end position="136"/>
    </location>
</feature>
<dbReference type="EMBL" id="DS566062">
    <property type="status" value="NOT_ANNOTATED_CDS"/>
    <property type="molecule type" value="Genomic_DNA"/>
</dbReference>
<dbReference type="EnsemblProtists" id="Phyra81892">
    <property type="protein sequence ID" value="Phyra81892"/>
    <property type="gene ID" value="Phyra81892"/>
</dbReference>
<keyword evidence="3" id="KW-1185">Reference proteome</keyword>
<feature type="compositionally biased region" description="Low complexity" evidence="1">
    <location>
        <begin position="27"/>
        <end position="51"/>
    </location>
</feature>
<sequence length="331" mass="36764">MAPRSVAAPAAAPVAAQPAVLAVPAALPEVSPGDPPFSGSPTSSPPRSSTTAETGVELDSDEEALWEALVLAGRPAMQTMPTAPSNVAIPELFDTVAVPAPPTNLRERIFELLVEGSDYDSDKFDDSQHDEQKEDVPADQWLFDRDDDDEDRPMLSRLRRGDETAAWHPPLPPAPAVHPSNGQENVYDPEAEWDYSKPCEVVRLLDVHGEVPHRCYLVEWKCTPLQLSWEWMEKLDKPWIREMMQRVDDWKASGSKRVFTRGNKKKRDNASAAGTCVMDGLRMALYYLGAPDLVTMAMWDAFEVIRPSDIHLLPMLERFGACLKILHQGSI</sequence>
<dbReference type="Proteomes" id="UP000005238">
    <property type="component" value="Unassembled WGS sequence"/>
</dbReference>
<dbReference type="AlphaFoldDB" id="H3GWM7"/>
<name>H3GWM7_PHYRM</name>
<dbReference type="InParanoid" id="H3GWM7"/>
<accession>H3GWM7</accession>
<reference evidence="2" key="2">
    <citation type="submission" date="2015-06" db="UniProtKB">
        <authorList>
            <consortium name="EnsemblProtists"/>
        </authorList>
    </citation>
    <scope>IDENTIFICATION</scope>
    <source>
        <strain evidence="2">Pr102</strain>
    </source>
</reference>
<feature type="region of interest" description="Disordered" evidence="1">
    <location>
        <begin position="27"/>
        <end position="60"/>
    </location>
</feature>
<dbReference type="OMA" id="WDAFEVI"/>
<proteinExistence type="predicted"/>
<organism evidence="2 3">
    <name type="scientific">Phytophthora ramorum</name>
    <name type="common">Sudden oak death agent</name>
    <dbReference type="NCBI Taxonomy" id="164328"/>
    <lineage>
        <taxon>Eukaryota</taxon>
        <taxon>Sar</taxon>
        <taxon>Stramenopiles</taxon>
        <taxon>Oomycota</taxon>
        <taxon>Peronosporomycetes</taxon>
        <taxon>Peronosporales</taxon>
        <taxon>Peronosporaceae</taxon>
        <taxon>Phytophthora</taxon>
    </lineage>
</organism>
<evidence type="ECO:0008006" key="4">
    <source>
        <dbReference type="Google" id="ProtNLM"/>
    </source>
</evidence>